<dbReference type="InterPro" id="IPR043425">
    <property type="entry name" value="NusG-like"/>
</dbReference>
<dbReference type="EMBL" id="CP001087">
    <property type="protein sequence ID" value="ACN15771.1"/>
    <property type="molecule type" value="Genomic_DNA"/>
</dbReference>
<dbReference type="PANTHER" id="PTHR30265">
    <property type="entry name" value="RHO-INTERACTING TRANSCRIPTION TERMINATION FACTOR NUSG"/>
    <property type="match status" value="1"/>
</dbReference>
<feature type="domain" description="NusG-like N-terminal" evidence="4">
    <location>
        <begin position="4"/>
        <end position="103"/>
    </location>
</feature>
<dbReference type="Gene3D" id="3.30.70.940">
    <property type="entry name" value="NusG, N-terminal domain"/>
    <property type="match status" value="1"/>
</dbReference>
<keyword evidence="1" id="KW-0889">Transcription antitermination</keyword>
<dbReference type="PANTHER" id="PTHR30265:SF4">
    <property type="entry name" value="KOW MOTIF FAMILY PROTEIN, EXPRESSED"/>
    <property type="match status" value="1"/>
</dbReference>
<dbReference type="GO" id="GO:0031564">
    <property type="term" value="P:transcription antitermination"/>
    <property type="evidence" value="ECO:0007669"/>
    <property type="project" value="UniProtKB-KW"/>
</dbReference>
<dbReference type="HOGENOM" id="CLU_067287_5_0_7"/>
<dbReference type="CDD" id="cd09893">
    <property type="entry name" value="NGN_SP_TaA"/>
    <property type="match status" value="1"/>
</dbReference>
<dbReference type="SMART" id="SM00738">
    <property type="entry name" value="NGN"/>
    <property type="match status" value="1"/>
</dbReference>
<accession>C0QI35</accession>
<dbReference type="eggNOG" id="COG0250">
    <property type="taxonomic scope" value="Bacteria"/>
</dbReference>
<dbReference type="AlphaFoldDB" id="C0QI35"/>
<dbReference type="InterPro" id="IPR036735">
    <property type="entry name" value="NGN_dom_sf"/>
</dbReference>
<keyword evidence="3" id="KW-0804">Transcription</keyword>
<dbReference type="InterPro" id="IPR006645">
    <property type="entry name" value="NGN-like_dom"/>
</dbReference>
<evidence type="ECO:0000313" key="5">
    <source>
        <dbReference type="EMBL" id="ACN15771.1"/>
    </source>
</evidence>
<protein>
    <submittedName>
        <fullName evidence="5">Transcriptional antiterminator (SH3-like protein)</fullName>
    </submittedName>
</protein>
<dbReference type="Pfam" id="PF02357">
    <property type="entry name" value="NusG"/>
    <property type="match status" value="1"/>
</dbReference>
<dbReference type="Proteomes" id="UP000000442">
    <property type="component" value="Chromosome"/>
</dbReference>
<name>C0QI35_DESAH</name>
<dbReference type="SUPFAM" id="SSF50104">
    <property type="entry name" value="Translation proteins SH3-like domain"/>
    <property type="match status" value="1"/>
</dbReference>
<dbReference type="RefSeq" id="WP_015904534.1">
    <property type="nucleotide sequence ID" value="NC_012108.1"/>
</dbReference>
<evidence type="ECO:0000256" key="2">
    <source>
        <dbReference type="ARBA" id="ARBA00023015"/>
    </source>
</evidence>
<gene>
    <name evidence="5" type="ordered locus">HRM2_26770</name>
</gene>
<evidence type="ECO:0000259" key="4">
    <source>
        <dbReference type="SMART" id="SM00738"/>
    </source>
</evidence>
<organism evidence="5 6">
    <name type="scientific">Desulforapulum autotrophicum (strain ATCC 43914 / DSM 3382 / VKM B-1955 / HRM2)</name>
    <name type="common">Desulfobacterium autotrophicum</name>
    <dbReference type="NCBI Taxonomy" id="177437"/>
    <lineage>
        <taxon>Bacteria</taxon>
        <taxon>Pseudomonadati</taxon>
        <taxon>Thermodesulfobacteriota</taxon>
        <taxon>Desulfobacteria</taxon>
        <taxon>Desulfobacterales</taxon>
        <taxon>Desulfobacteraceae</taxon>
        <taxon>Desulforapulum</taxon>
    </lineage>
</organism>
<dbReference type="STRING" id="177437.HRM2_26770"/>
<reference evidence="5 6" key="1">
    <citation type="journal article" date="2009" name="Environ. Microbiol.">
        <title>Genome sequence of Desulfobacterium autotrophicum HRM2, a marine sulfate reducer oxidizing organic carbon completely to carbon dioxide.</title>
        <authorList>
            <person name="Strittmatter A.W."/>
            <person name="Liesegang H."/>
            <person name="Rabus R."/>
            <person name="Decker I."/>
            <person name="Amann J."/>
            <person name="Andres S."/>
            <person name="Henne A."/>
            <person name="Fricke W.F."/>
            <person name="Martinez-Arias R."/>
            <person name="Bartels D."/>
            <person name="Goesmann A."/>
            <person name="Krause L."/>
            <person name="Puehler A."/>
            <person name="Klenk H.P."/>
            <person name="Richter M."/>
            <person name="Schuler M."/>
            <person name="Gloeckner F.O."/>
            <person name="Meyerdierks A."/>
            <person name="Gottschalk G."/>
            <person name="Amann R."/>
        </authorList>
    </citation>
    <scope>NUCLEOTIDE SEQUENCE [LARGE SCALE GENOMIC DNA]</scope>
    <source>
        <strain evidence="6">ATCC 43914 / DSM 3382 / HRM2</strain>
    </source>
</reference>
<dbReference type="SUPFAM" id="SSF82679">
    <property type="entry name" value="N-utilization substance G protein NusG, N-terminal domain"/>
    <property type="match status" value="1"/>
</dbReference>
<evidence type="ECO:0000256" key="3">
    <source>
        <dbReference type="ARBA" id="ARBA00023163"/>
    </source>
</evidence>
<dbReference type="InterPro" id="IPR008991">
    <property type="entry name" value="Translation_prot_SH3-like_sf"/>
</dbReference>
<dbReference type="GO" id="GO:0006354">
    <property type="term" value="P:DNA-templated transcription elongation"/>
    <property type="evidence" value="ECO:0007669"/>
    <property type="project" value="InterPro"/>
</dbReference>
<dbReference type="NCBIfam" id="NF033644">
    <property type="entry name" value="antiterm_UpxY"/>
    <property type="match status" value="1"/>
</dbReference>
<keyword evidence="6" id="KW-1185">Reference proteome</keyword>
<dbReference type="KEGG" id="dat:HRM2_26770"/>
<keyword evidence="2" id="KW-0805">Transcription regulation</keyword>
<proteinExistence type="predicted"/>
<evidence type="ECO:0000256" key="1">
    <source>
        <dbReference type="ARBA" id="ARBA00022814"/>
    </source>
</evidence>
<sequence>MSQEKSWYTLLTKSRFENVVFNDIQKKSIEVFLPKIKKRSQRKDRKLMIDVPLFPGYLFVNITLDPVTHLSVVKTTGAVRLLGYSSGPVPVPSAHIESLKIVTGTGLDVVSGTINTLQKGERVLVVRGPFSGVKGEFLRHKGKDRVIIKIETLGQFAGVEIDREDLEILPAILS</sequence>
<dbReference type="OrthoDB" id="9790639at2"/>
<evidence type="ECO:0000313" key="6">
    <source>
        <dbReference type="Proteomes" id="UP000000442"/>
    </source>
</evidence>